<dbReference type="AlphaFoldDB" id="A0AAU9X1T7"/>
<reference evidence="1 2" key="1">
    <citation type="submission" date="2022-05" db="EMBL/GenBank/DDBJ databases">
        <authorList>
            <consortium name="Genoscope - CEA"/>
            <person name="William W."/>
        </authorList>
    </citation>
    <scope>NUCLEOTIDE SEQUENCE [LARGE SCALE GENOMIC DNA]</scope>
</reference>
<sequence>MGYRNSSLPIVVCIDMCSQKGLWVKVWISNSNPNLIGRFYLEFLFKTGRIASKLRLDKGTETSGVATMQAYLRQQHSVMEDFHDGHGHRLQTRLYGGGENSMKGSKIFLNSP</sequence>
<evidence type="ECO:0000313" key="1">
    <source>
        <dbReference type="EMBL" id="CAH3133421.1"/>
    </source>
</evidence>
<gene>
    <name evidence="1" type="ORF">PMEA_00015064</name>
</gene>
<comment type="caution">
    <text evidence="1">The sequence shown here is derived from an EMBL/GenBank/DDBJ whole genome shotgun (WGS) entry which is preliminary data.</text>
</comment>
<keyword evidence="2" id="KW-1185">Reference proteome</keyword>
<dbReference type="PANTHER" id="PTHR46177">
    <property type="entry name" value="INTEGRASE CATALYTIC DOMAIN-CONTAINING PROTEIN"/>
    <property type="match status" value="1"/>
</dbReference>
<dbReference type="Proteomes" id="UP001159428">
    <property type="component" value="Unassembled WGS sequence"/>
</dbReference>
<dbReference type="PANTHER" id="PTHR46177:SF1">
    <property type="entry name" value="INTEGRASE CATALYTIC DOMAIN-CONTAINING PROTEIN"/>
    <property type="match status" value="1"/>
</dbReference>
<accession>A0AAU9X1T7</accession>
<proteinExistence type="predicted"/>
<dbReference type="EMBL" id="CALNXJ010000027">
    <property type="protein sequence ID" value="CAH3133421.1"/>
    <property type="molecule type" value="Genomic_DNA"/>
</dbReference>
<feature type="non-terminal residue" evidence="1">
    <location>
        <position position="112"/>
    </location>
</feature>
<name>A0AAU9X1T7_9CNID</name>
<protein>
    <submittedName>
        <fullName evidence="1">Uncharacterized protein</fullName>
    </submittedName>
</protein>
<evidence type="ECO:0000313" key="2">
    <source>
        <dbReference type="Proteomes" id="UP001159428"/>
    </source>
</evidence>
<organism evidence="1 2">
    <name type="scientific">Pocillopora meandrina</name>
    <dbReference type="NCBI Taxonomy" id="46732"/>
    <lineage>
        <taxon>Eukaryota</taxon>
        <taxon>Metazoa</taxon>
        <taxon>Cnidaria</taxon>
        <taxon>Anthozoa</taxon>
        <taxon>Hexacorallia</taxon>
        <taxon>Scleractinia</taxon>
        <taxon>Astrocoeniina</taxon>
        <taxon>Pocilloporidae</taxon>
        <taxon>Pocillopora</taxon>
    </lineage>
</organism>